<accession>A0ABV1HXW7</accession>
<dbReference type="CDD" id="cd07053">
    <property type="entry name" value="BMC_PduT_repeat1"/>
    <property type="match status" value="1"/>
</dbReference>
<dbReference type="PANTHER" id="PTHR33941:SF11">
    <property type="entry name" value="BACTERIAL MICROCOMPARTMENT SHELL PROTEIN PDUJ"/>
    <property type="match status" value="1"/>
</dbReference>
<dbReference type="RefSeq" id="WP_349143731.1">
    <property type="nucleotide sequence ID" value="NZ_JBBMFC010000003.1"/>
</dbReference>
<dbReference type="InterPro" id="IPR037233">
    <property type="entry name" value="CcmK-like_sf"/>
</dbReference>
<keyword evidence="2" id="KW-1283">Bacterial microcompartment</keyword>
<evidence type="ECO:0000259" key="4">
    <source>
        <dbReference type="PROSITE" id="PS51930"/>
    </source>
</evidence>
<dbReference type="InterPro" id="IPR000249">
    <property type="entry name" value="BMC_dom"/>
</dbReference>
<evidence type="ECO:0000313" key="6">
    <source>
        <dbReference type="Proteomes" id="UP001470288"/>
    </source>
</evidence>
<dbReference type="Gene3D" id="3.30.70.1710">
    <property type="match status" value="2"/>
</dbReference>
<dbReference type="SMART" id="SM00877">
    <property type="entry name" value="BMC"/>
    <property type="match status" value="2"/>
</dbReference>
<dbReference type="PROSITE" id="PS51930">
    <property type="entry name" value="BMC_2"/>
    <property type="match status" value="2"/>
</dbReference>
<dbReference type="InterPro" id="IPR044872">
    <property type="entry name" value="CcmK/CsoS1_BMC"/>
</dbReference>
<sequence>MGMAICMVELTSIARGIETSDDMIKAAQVTLLRGTTVCPGKYMVIVGGETGAVRAALEAGLAKGGEFIVDSLLIPNVHEQLFPAIAGTQEVVDPQAIGVVEFYSIASAIKAADVAAKAAQVTLIEVRTGYAVGGKGYFTLTGDVGAVRAAVAAAEKQSELYIGSTVIPRPSKQVLESLL</sequence>
<evidence type="ECO:0000256" key="3">
    <source>
        <dbReference type="PROSITE-ProRule" id="PRU01278"/>
    </source>
</evidence>
<gene>
    <name evidence="5" type="ORF">WMO62_02800</name>
</gene>
<evidence type="ECO:0000256" key="2">
    <source>
        <dbReference type="ARBA" id="ARBA00024446"/>
    </source>
</evidence>
<organism evidence="5 6">
    <name type="scientific">Hominiventricola aquisgranensis</name>
    <dbReference type="NCBI Taxonomy" id="3133164"/>
    <lineage>
        <taxon>Bacteria</taxon>
        <taxon>Bacillati</taxon>
        <taxon>Bacillota</taxon>
        <taxon>Clostridia</taxon>
        <taxon>Lachnospirales</taxon>
        <taxon>Lachnospiraceae</taxon>
        <taxon>Hominiventricola</taxon>
    </lineage>
</organism>
<feature type="domain" description="BMC" evidence="4">
    <location>
        <begin position="4"/>
        <end position="86"/>
    </location>
</feature>
<dbReference type="SUPFAM" id="SSF143414">
    <property type="entry name" value="CcmK-like"/>
    <property type="match status" value="2"/>
</dbReference>
<name>A0ABV1HXW7_9FIRM</name>
<evidence type="ECO:0000313" key="5">
    <source>
        <dbReference type="EMBL" id="MEQ2577771.1"/>
    </source>
</evidence>
<dbReference type="Pfam" id="PF00936">
    <property type="entry name" value="BMC"/>
    <property type="match status" value="2"/>
</dbReference>
<protein>
    <submittedName>
        <fullName evidence="5">BMC domain-containing protein</fullName>
    </submittedName>
</protein>
<evidence type="ECO:0000256" key="1">
    <source>
        <dbReference type="ARBA" id="ARBA00024322"/>
    </source>
</evidence>
<feature type="domain" description="BMC" evidence="4">
    <location>
        <begin position="96"/>
        <end position="179"/>
    </location>
</feature>
<dbReference type="InterPro" id="IPR011238">
    <property type="entry name" value="Micro_shell_prot_PduT"/>
</dbReference>
<comment type="similarity">
    <text evidence="3">Belongs to the bacterial microcompartments protein family.</text>
</comment>
<keyword evidence="6" id="KW-1185">Reference proteome</keyword>
<comment type="caution">
    <text evidence="5">The sequence shown here is derived from an EMBL/GenBank/DDBJ whole genome shotgun (WGS) entry which is preliminary data.</text>
</comment>
<reference evidence="5 6" key="1">
    <citation type="submission" date="2024-03" db="EMBL/GenBank/DDBJ databases">
        <title>Human intestinal bacterial collection.</title>
        <authorList>
            <person name="Pauvert C."/>
            <person name="Hitch T.C.A."/>
            <person name="Clavel T."/>
        </authorList>
    </citation>
    <scope>NUCLEOTIDE SEQUENCE [LARGE SCALE GENOMIC DNA]</scope>
    <source>
        <strain evidence="5 6">CLA-AA-H78B</strain>
    </source>
</reference>
<dbReference type="Proteomes" id="UP001470288">
    <property type="component" value="Unassembled WGS sequence"/>
</dbReference>
<dbReference type="InterPro" id="IPR050575">
    <property type="entry name" value="BMC_shell"/>
</dbReference>
<dbReference type="PIRSF" id="PIRSF034834">
    <property type="entry name" value="PduT"/>
    <property type="match status" value="1"/>
</dbReference>
<dbReference type="PANTHER" id="PTHR33941">
    <property type="entry name" value="PROPANEDIOL UTILIZATION PROTEIN PDUA"/>
    <property type="match status" value="1"/>
</dbReference>
<dbReference type="EMBL" id="JBBMFC010000003">
    <property type="protein sequence ID" value="MEQ2577771.1"/>
    <property type="molecule type" value="Genomic_DNA"/>
</dbReference>
<proteinExistence type="inferred from homology"/>
<comment type="subcellular location">
    <subcellularLocation>
        <location evidence="1">Bacterial microcompartment</location>
    </subcellularLocation>
</comment>